<evidence type="ECO:0000313" key="3">
    <source>
        <dbReference type="Proteomes" id="UP000800082"/>
    </source>
</evidence>
<gene>
    <name evidence="2" type="ORF">M421DRAFT_402854</name>
</gene>
<dbReference type="Gene3D" id="2.170.270.10">
    <property type="entry name" value="SET domain"/>
    <property type="match status" value="1"/>
</dbReference>
<dbReference type="GeneID" id="54347909"/>
<accession>A0A6A5RXJ5</accession>
<reference evidence="2" key="1">
    <citation type="journal article" date="2020" name="Stud. Mycol.">
        <title>101 Dothideomycetes genomes: a test case for predicting lifestyles and emergence of pathogens.</title>
        <authorList>
            <person name="Haridas S."/>
            <person name="Albert R."/>
            <person name="Binder M."/>
            <person name="Bloem J."/>
            <person name="Labutti K."/>
            <person name="Salamov A."/>
            <person name="Andreopoulos B."/>
            <person name="Baker S."/>
            <person name="Barry K."/>
            <person name="Bills G."/>
            <person name="Bluhm B."/>
            <person name="Cannon C."/>
            <person name="Castanera R."/>
            <person name="Culley D."/>
            <person name="Daum C."/>
            <person name="Ezra D."/>
            <person name="Gonzalez J."/>
            <person name="Henrissat B."/>
            <person name="Kuo A."/>
            <person name="Liang C."/>
            <person name="Lipzen A."/>
            <person name="Lutzoni F."/>
            <person name="Magnuson J."/>
            <person name="Mondo S."/>
            <person name="Nolan M."/>
            <person name="Ohm R."/>
            <person name="Pangilinan J."/>
            <person name="Park H.-J."/>
            <person name="Ramirez L."/>
            <person name="Alfaro M."/>
            <person name="Sun H."/>
            <person name="Tritt A."/>
            <person name="Yoshinaga Y."/>
            <person name="Zwiers L.-H."/>
            <person name="Turgeon B."/>
            <person name="Goodwin S."/>
            <person name="Spatafora J."/>
            <person name="Crous P."/>
            <person name="Grigoriev I."/>
        </authorList>
    </citation>
    <scope>NUCLEOTIDE SEQUENCE</scope>
    <source>
        <strain evidence="2">CBS 183.55</strain>
    </source>
</reference>
<evidence type="ECO:0000313" key="2">
    <source>
        <dbReference type="EMBL" id="KAF1932070.1"/>
    </source>
</evidence>
<dbReference type="Proteomes" id="UP000800082">
    <property type="component" value="Unassembled WGS sequence"/>
</dbReference>
<dbReference type="InterPro" id="IPR001214">
    <property type="entry name" value="SET_dom"/>
</dbReference>
<dbReference type="PROSITE" id="PS50280">
    <property type="entry name" value="SET"/>
    <property type="match status" value="1"/>
</dbReference>
<proteinExistence type="predicted"/>
<dbReference type="InterPro" id="IPR046341">
    <property type="entry name" value="SET_dom_sf"/>
</dbReference>
<evidence type="ECO:0000259" key="1">
    <source>
        <dbReference type="PROSITE" id="PS50280"/>
    </source>
</evidence>
<dbReference type="RefSeq" id="XP_033452318.1">
    <property type="nucleotide sequence ID" value="XM_033590248.1"/>
</dbReference>
<organism evidence="2 3">
    <name type="scientific">Didymella exigua CBS 183.55</name>
    <dbReference type="NCBI Taxonomy" id="1150837"/>
    <lineage>
        <taxon>Eukaryota</taxon>
        <taxon>Fungi</taxon>
        <taxon>Dikarya</taxon>
        <taxon>Ascomycota</taxon>
        <taxon>Pezizomycotina</taxon>
        <taxon>Dothideomycetes</taxon>
        <taxon>Pleosporomycetidae</taxon>
        <taxon>Pleosporales</taxon>
        <taxon>Pleosporineae</taxon>
        <taxon>Didymellaceae</taxon>
        <taxon>Didymella</taxon>
    </lineage>
</organism>
<dbReference type="EMBL" id="ML978959">
    <property type="protein sequence ID" value="KAF1932070.1"/>
    <property type="molecule type" value="Genomic_DNA"/>
</dbReference>
<dbReference type="Pfam" id="PF00856">
    <property type="entry name" value="SET"/>
    <property type="match status" value="1"/>
</dbReference>
<feature type="domain" description="SET" evidence="1">
    <location>
        <begin position="48"/>
        <end position="139"/>
    </location>
</feature>
<protein>
    <recommendedName>
        <fullName evidence="1">SET domain-containing protein</fullName>
    </recommendedName>
</protein>
<dbReference type="SMART" id="SM00317">
    <property type="entry name" value="SET"/>
    <property type="match status" value="1"/>
</dbReference>
<keyword evidence="3" id="KW-1185">Reference proteome</keyword>
<dbReference type="AlphaFoldDB" id="A0A6A5RXJ5"/>
<dbReference type="OrthoDB" id="308383at2759"/>
<sequence>MCGKPVSHYCLGKYCWQGARSIGGFFCQEDTCDHTFSEWLTGAEGWEERFEISAIPDMGYGLHSKQEWEKVLVGPEFSKTSARVAYVDAEHCENYTRFCNHSCDNNENTAEARAGKERVLVLKAEKDTAVGEQITVDYDSDYFTNRKCLCGSARCKYPDAVNAVSVSGLRCSVKKASQLGHDRAIRYDSVSEPDEMEMV</sequence>
<dbReference type="SUPFAM" id="SSF82199">
    <property type="entry name" value="SET domain"/>
    <property type="match status" value="1"/>
</dbReference>
<name>A0A6A5RXJ5_9PLEO</name>